<dbReference type="EC" id="2.7.1.33" evidence="6 16"/>
<dbReference type="KEGG" id="ovb:NB640_06650"/>
<dbReference type="SUPFAM" id="SSF53067">
    <property type="entry name" value="Actin-like ATPase domain"/>
    <property type="match status" value="2"/>
</dbReference>
<dbReference type="GO" id="GO:0005524">
    <property type="term" value="F:ATP binding"/>
    <property type="evidence" value="ECO:0007669"/>
    <property type="project" value="UniProtKB-UniRule"/>
</dbReference>
<evidence type="ECO:0000256" key="11">
    <source>
        <dbReference type="ARBA" id="ARBA00022840"/>
    </source>
</evidence>
<evidence type="ECO:0000256" key="13">
    <source>
        <dbReference type="ARBA" id="ARBA00022993"/>
    </source>
</evidence>
<evidence type="ECO:0000256" key="14">
    <source>
        <dbReference type="ARBA" id="ARBA00038036"/>
    </source>
</evidence>
<reference evidence="17" key="1">
    <citation type="journal article" date="2022" name="Front. Microbiol.">
        <title>New perspectives on an old grouping: The genomic and phenotypic variability of Oxalobacter formigenes and the implications for calcium oxalate stone prevention.</title>
        <authorList>
            <person name="Chmiel J.A."/>
            <person name="Carr C."/>
            <person name="Stuivenberg G.A."/>
            <person name="Venema R."/>
            <person name="Chanyi R.M."/>
            <person name="Al K.F."/>
            <person name="Giguere D."/>
            <person name="Say H."/>
            <person name="Akouris P.P."/>
            <person name="Dominguez Romero S.A."/>
            <person name="Kwong A."/>
            <person name="Tai V."/>
            <person name="Koval S.F."/>
            <person name="Razvi H."/>
            <person name="Bjazevic J."/>
            <person name="Burton J.P."/>
        </authorList>
    </citation>
    <scope>NUCLEOTIDE SEQUENCE</scope>
    <source>
        <strain evidence="17">WoOx3</strain>
    </source>
</reference>
<comment type="pathway">
    <text evidence="4 16">Cofactor biosynthesis; coenzyme A biosynthesis; CoA from (R)-pantothenate: step 1/5.</text>
</comment>
<comment type="subcellular location">
    <subcellularLocation>
        <location evidence="3 16">Cytoplasm</location>
    </subcellularLocation>
</comment>
<evidence type="ECO:0000256" key="16">
    <source>
        <dbReference type="HAMAP-Rule" id="MF_01274"/>
    </source>
</evidence>
<evidence type="ECO:0000313" key="18">
    <source>
        <dbReference type="Proteomes" id="UP001156215"/>
    </source>
</evidence>
<comment type="cofactor">
    <cofactor evidence="16">
        <name>NH4(+)</name>
        <dbReference type="ChEBI" id="CHEBI:28938"/>
    </cofactor>
    <cofactor evidence="16">
        <name>K(+)</name>
        <dbReference type="ChEBI" id="CHEBI:29103"/>
    </cofactor>
    <text evidence="16">A monovalent cation. Ammonium or potassium.</text>
</comment>
<feature type="binding site" evidence="16">
    <location>
        <begin position="111"/>
        <end position="114"/>
    </location>
    <ligand>
        <name>substrate</name>
    </ligand>
</feature>
<evidence type="ECO:0000313" key="17">
    <source>
        <dbReference type="EMBL" id="WAW08973.1"/>
    </source>
</evidence>
<feature type="binding site" evidence="16">
    <location>
        <begin position="6"/>
        <end position="13"/>
    </location>
    <ligand>
        <name>ATP</name>
        <dbReference type="ChEBI" id="CHEBI:30616"/>
    </ligand>
</feature>
<dbReference type="Gene3D" id="3.30.420.40">
    <property type="match status" value="2"/>
</dbReference>
<dbReference type="GO" id="GO:0005737">
    <property type="term" value="C:cytoplasm"/>
    <property type="evidence" value="ECO:0007669"/>
    <property type="project" value="UniProtKB-SubCell"/>
</dbReference>
<dbReference type="EMBL" id="CP098242">
    <property type="protein sequence ID" value="WAW08973.1"/>
    <property type="molecule type" value="Genomic_DNA"/>
</dbReference>
<dbReference type="CDD" id="cd24015">
    <property type="entry name" value="ASKHA_NBD_PanK-III"/>
    <property type="match status" value="1"/>
</dbReference>
<evidence type="ECO:0000256" key="10">
    <source>
        <dbReference type="ARBA" id="ARBA00022777"/>
    </source>
</evidence>
<evidence type="ECO:0000256" key="4">
    <source>
        <dbReference type="ARBA" id="ARBA00005225"/>
    </source>
</evidence>
<evidence type="ECO:0000256" key="15">
    <source>
        <dbReference type="ARBA" id="ARBA00040883"/>
    </source>
</evidence>
<dbReference type="InterPro" id="IPR004619">
    <property type="entry name" value="Type_III_PanK"/>
</dbReference>
<feature type="active site" description="Proton acceptor" evidence="16">
    <location>
        <position position="113"/>
    </location>
</feature>
<keyword evidence="12 16" id="KW-0630">Potassium</keyword>
<keyword evidence="10 16" id="KW-0418">Kinase</keyword>
<evidence type="ECO:0000256" key="9">
    <source>
        <dbReference type="ARBA" id="ARBA00022741"/>
    </source>
</evidence>
<keyword evidence="7 16" id="KW-0963">Cytoplasm</keyword>
<comment type="similarity">
    <text evidence="14 16">Belongs to the type III pantothenate kinase family.</text>
</comment>
<feature type="binding site" evidence="16">
    <location>
        <position position="104"/>
    </location>
    <ligand>
        <name>substrate</name>
    </ligand>
</feature>
<protein>
    <recommendedName>
        <fullName evidence="15 16">Type III pantothenate kinase</fullName>
        <ecNumber evidence="6 16">2.7.1.33</ecNumber>
    </recommendedName>
    <alternativeName>
        <fullName evidence="16">PanK-III</fullName>
    </alternativeName>
    <alternativeName>
        <fullName evidence="16">Pantothenic acid kinase</fullName>
    </alternativeName>
</protein>
<name>A0A9E9LXC6_9BURK</name>
<evidence type="ECO:0000256" key="5">
    <source>
        <dbReference type="ARBA" id="ARBA00011738"/>
    </source>
</evidence>
<dbReference type="AlphaFoldDB" id="A0A9E9LXC6"/>
<comment type="catalytic activity">
    <reaction evidence="1 16">
        <text>(R)-pantothenate + ATP = (R)-4'-phosphopantothenate + ADP + H(+)</text>
        <dbReference type="Rhea" id="RHEA:16373"/>
        <dbReference type="ChEBI" id="CHEBI:10986"/>
        <dbReference type="ChEBI" id="CHEBI:15378"/>
        <dbReference type="ChEBI" id="CHEBI:29032"/>
        <dbReference type="ChEBI" id="CHEBI:30616"/>
        <dbReference type="ChEBI" id="CHEBI:456216"/>
        <dbReference type="EC" id="2.7.1.33"/>
    </reaction>
</comment>
<evidence type="ECO:0000256" key="3">
    <source>
        <dbReference type="ARBA" id="ARBA00004496"/>
    </source>
</evidence>
<accession>A0A9E9LXC6</accession>
<dbReference type="RefSeq" id="WP_269307965.1">
    <property type="nucleotide sequence ID" value="NZ_CP098242.1"/>
</dbReference>
<evidence type="ECO:0000256" key="2">
    <source>
        <dbReference type="ARBA" id="ARBA00001958"/>
    </source>
</evidence>
<dbReference type="PANTHER" id="PTHR34265:SF1">
    <property type="entry name" value="TYPE III PANTOTHENATE KINASE"/>
    <property type="match status" value="1"/>
</dbReference>
<sequence length="265" mass="27913">MLLLIDAGNSLIKWALAPADMSAGTGPASWLHAGETPHHETDTLYDLWQQVKPERAVSRVLISNVAGITAKERLTDLIRKLQPEPDNIAWFASAPVLAGVKNSYDDFSQLGSDRFASLVGARSLFPNENLVVVTCGTATTIDTLSSDGVFIGGMILPGLRLMANSLAGNTAQLPDIGQMTENIPAFATDTISAIRNGCMTAQAGAIEHAVTVHAKPLGNVRCILSGGAAKLVMPYLSIPAQIVDNLVLIGLHAADAQQHASDPLC</sequence>
<feature type="binding site" evidence="16">
    <location>
        <position position="190"/>
    </location>
    <ligand>
        <name>substrate</name>
    </ligand>
</feature>
<evidence type="ECO:0000256" key="6">
    <source>
        <dbReference type="ARBA" id="ARBA00012102"/>
    </source>
</evidence>
<dbReference type="NCBIfam" id="TIGR00671">
    <property type="entry name" value="baf"/>
    <property type="match status" value="1"/>
</dbReference>
<evidence type="ECO:0000256" key="7">
    <source>
        <dbReference type="ARBA" id="ARBA00022490"/>
    </source>
</evidence>
<dbReference type="GO" id="GO:0004594">
    <property type="term" value="F:pantothenate kinase activity"/>
    <property type="evidence" value="ECO:0007669"/>
    <property type="project" value="UniProtKB-UniRule"/>
</dbReference>
<evidence type="ECO:0000256" key="12">
    <source>
        <dbReference type="ARBA" id="ARBA00022958"/>
    </source>
</evidence>
<comment type="cofactor">
    <cofactor evidence="2">
        <name>K(+)</name>
        <dbReference type="ChEBI" id="CHEBI:29103"/>
    </cofactor>
</comment>
<gene>
    <name evidence="16" type="primary">coaX</name>
    <name evidence="17" type="ORF">NB640_06650</name>
</gene>
<keyword evidence="11 16" id="KW-0067">ATP-binding</keyword>
<keyword evidence="18" id="KW-1185">Reference proteome</keyword>
<dbReference type="HAMAP" id="MF_01274">
    <property type="entry name" value="Pantothen_kinase_3"/>
    <property type="match status" value="1"/>
</dbReference>
<comment type="function">
    <text evidence="16">Catalyzes the phosphorylation of pantothenate (Pan), the first step in CoA biosynthesis.</text>
</comment>
<keyword evidence="9 16" id="KW-0547">Nucleotide-binding</keyword>
<dbReference type="PANTHER" id="PTHR34265">
    <property type="entry name" value="TYPE III PANTOTHENATE KINASE"/>
    <property type="match status" value="1"/>
</dbReference>
<dbReference type="Proteomes" id="UP001156215">
    <property type="component" value="Chromosome"/>
</dbReference>
<keyword evidence="8 16" id="KW-0808">Transferase</keyword>
<dbReference type="GO" id="GO:0015937">
    <property type="term" value="P:coenzyme A biosynthetic process"/>
    <property type="evidence" value="ECO:0007669"/>
    <property type="project" value="UniProtKB-UniRule"/>
</dbReference>
<evidence type="ECO:0000256" key="1">
    <source>
        <dbReference type="ARBA" id="ARBA00001206"/>
    </source>
</evidence>
<dbReference type="Pfam" id="PF03309">
    <property type="entry name" value="Pan_kinase"/>
    <property type="match status" value="1"/>
</dbReference>
<organism evidence="17 18">
    <name type="scientific">Oxalobacter vibrioformis</name>
    <dbReference type="NCBI Taxonomy" id="933080"/>
    <lineage>
        <taxon>Bacteria</taxon>
        <taxon>Pseudomonadati</taxon>
        <taxon>Pseudomonadota</taxon>
        <taxon>Betaproteobacteria</taxon>
        <taxon>Burkholderiales</taxon>
        <taxon>Oxalobacteraceae</taxon>
        <taxon>Oxalobacter</taxon>
    </lineage>
</organism>
<comment type="caution">
    <text evidence="16">Lacks conserved residue(s) required for the propagation of feature annotation.</text>
</comment>
<keyword evidence="13 16" id="KW-0173">Coenzyme A biosynthesis</keyword>
<feature type="binding site" evidence="16">
    <location>
        <position position="137"/>
    </location>
    <ligand>
        <name>ATP</name>
        <dbReference type="ChEBI" id="CHEBI:30616"/>
    </ligand>
</feature>
<dbReference type="InterPro" id="IPR043129">
    <property type="entry name" value="ATPase_NBD"/>
</dbReference>
<proteinExistence type="inferred from homology"/>
<evidence type="ECO:0000256" key="8">
    <source>
        <dbReference type="ARBA" id="ARBA00022679"/>
    </source>
</evidence>
<comment type="subunit">
    <text evidence="5 16">Homodimer.</text>
</comment>